<dbReference type="FunFam" id="3.30.420.80:FF:000009">
    <property type="entry name" value="50S ribosomal protein L18"/>
    <property type="match status" value="1"/>
</dbReference>
<evidence type="ECO:0000256" key="4">
    <source>
        <dbReference type="ARBA" id="ARBA00022723"/>
    </source>
</evidence>
<dbReference type="GO" id="GO:0005730">
    <property type="term" value="C:nucleolus"/>
    <property type="evidence" value="ECO:0007669"/>
    <property type="project" value="TreeGrafter"/>
</dbReference>
<evidence type="ECO:0000313" key="15">
    <source>
        <dbReference type="EMBL" id="VFU51235.1"/>
    </source>
</evidence>
<keyword evidence="9" id="KW-0496">Mitochondrion</keyword>
<keyword evidence="11" id="KW-0539">Nucleus</keyword>
<dbReference type="GO" id="GO:0005739">
    <property type="term" value="C:mitochondrion"/>
    <property type="evidence" value="ECO:0007669"/>
    <property type="project" value="UniProtKB-SubCell"/>
</dbReference>
<keyword evidence="5 13" id="KW-0863">Zinc-finger</keyword>
<dbReference type="InterPro" id="IPR057268">
    <property type="entry name" value="Ribosomal_L18"/>
</dbReference>
<evidence type="ECO:0000256" key="12">
    <source>
        <dbReference type="ARBA" id="ARBA00023274"/>
    </source>
</evidence>
<evidence type="ECO:0000256" key="2">
    <source>
        <dbReference type="ARBA" id="ARBA00004173"/>
    </source>
</evidence>
<dbReference type="SUPFAM" id="SSF57667">
    <property type="entry name" value="beta-beta-alpha zinc fingers"/>
    <property type="match status" value="4"/>
</dbReference>
<dbReference type="FunFam" id="3.30.420.100:FF:000004">
    <property type="entry name" value="50S ribosomal protein L18"/>
    <property type="match status" value="1"/>
</dbReference>
<accession>A0A6N2MC07</accession>
<dbReference type="InterPro" id="IPR013087">
    <property type="entry name" value="Znf_C2H2_type"/>
</dbReference>
<evidence type="ECO:0000256" key="9">
    <source>
        <dbReference type="ARBA" id="ARBA00023128"/>
    </source>
</evidence>
<dbReference type="SUPFAM" id="SSF53137">
    <property type="entry name" value="Translational machinery components"/>
    <property type="match status" value="1"/>
</dbReference>
<evidence type="ECO:0000256" key="8">
    <source>
        <dbReference type="ARBA" id="ARBA00023015"/>
    </source>
</evidence>
<gene>
    <name evidence="15" type="ORF">SVIM_LOCUS345370</name>
</gene>
<feature type="domain" description="C2H2-type" evidence="14">
    <location>
        <begin position="145"/>
        <end position="175"/>
    </location>
</feature>
<dbReference type="CDD" id="cd00432">
    <property type="entry name" value="Ribosomal_L18_L5e"/>
    <property type="match status" value="1"/>
</dbReference>
<dbReference type="Pfam" id="PF00861">
    <property type="entry name" value="Ribosomal_L18p"/>
    <property type="match status" value="1"/>
</dbReference>
<comment type="subcellular location">
    <subcellularLocation>
        <location evidence="2">Mitochondrion</location>
    </subcellularLocation>
    <subcellularLocation>
        <location evidence="1">Nucleus</location>
    </subcellularLocation>
</comment>
<dbReference type="GO" id="GO:0008270">
    <property type="term" value="F:zinc ion binding"/>
    <property type="evidence" value="ECO:0007669"/>
    <property type="project" value="UniProtKB-KW"/>
</dbReference>
<dbReference type="GO" id="GO:0005840">
    <property type="term" value="C:ribosome"/>
    <property type="evidence" value="ECO:0007669"/>
    <property type="project" value="UniProtKB-KW"/>
</dbReference>
<evidence type="ECO:0000256" key="5">
    <source>
        <dbReference type="ARBA" id="ARBA00022771"/>
    </source>
</evidence>
<feature type="domain" description="C2H2-type" evidence="14">
    <location>
        <begin position="116"/>
        <end position="145"/>
    </location>
</feature>
<dbReference type="InterPro" id="IPR051061">
    <property type="entry name" value="Zinc_finger_trans_reg"/>
</dbReference>
<keyword evidence="8" id="KW-0805">Transcription regulation</keyword>
<protein>
    <recommendedName>
        <fullName evidence="14">C2H2-type domain-containing protein</fullName>
    </recommendedName>
</protein>
<dbReference type="InterPro" id="IPR036236">
    <property type="entry name" value="Znf_C2H2_sf"/>
</dbReference>
<feature type="domain" description="C2H2-type" evidence="14">
    <location>
        <begin position="276"/>
        <end position="306"/>
    </location>
</feature>
<evidence type="ECO:0000256" key="13">
    <source>
        <dbReference type="PROSITE-ProRule" id="PRU00042"/>
    </source>
</evidence>
<keyword evidence="6" id="KW-0862">Zinc</keyword>
<sequence>MVMMEEGKVEKERPVIFRDIRRYYCDYCGICRSKKSLITSHVLTHHKEEMDEERVDGDEGKEELKSNTCEKCGASFKKPSYLIQHMQSHSLEAGRPPEKLHQASLNHVPVEFERPFKCSYDDCHASYRRKDHLTRHLLQHEGKLFNCQNENCNREFVYPSNLKRHVRELHDERSPSSSTGGEKQYVCQEPGCEKAFGYPSKLRKHEDSHVSLVHVEAMCFEPGCMKHFSNKECLKAHIKSCHQYINCDICGTRQLKKNIKRHLRTHEPASDSTERIKCHFKDCQHTFSTKTNLNQHVKAVHLEHRPFLCGFPGCDMRFSYKHVRDNHEKSGLHVYTPGDFVESDQQFRSKPRGGRKRNFPTVEMLIRKRVTTPAKSDEYHSWLHEMETENHYSSLHGGCNASVIFRCYLLLGDVENVVGILNATSSSHVEKLEKMACIISSSAALSTRSLLSTDSIPTRSTRSIKPNSISWTSSFPTINISFNDNKPSSINKNSFIQAAWTRRSRGELEKKPNKKSWKQRTEMYMKPFLLNVFFSRKFIQAKVMHRGTSKVISVATTNAKDLRHDLPSLTDHNACRIVGKLIAERSKEADVYAMSYEPRKDERIEGKLGIVIDTIKENGIIFV</sequence>
<dbReference type="PANTHER" id="PTHR46179:SF13">
    <property type="entry name" value="C2H2-TYPE DOMAIN-CONTAINING PROTEIN"/>
    <property type="match status" value="1"/>
</dbReference>
<dbReference type="GO" id="GO:0080084">
    <property type="term" value="F:5S rDNA binding"/>
    <property type="evidence" value="ECO:0007669"/>
    <property type="project" value="TreeGrafter"/>
</dbReference>
<feature type="domain" description="C2H2-type" evidence="14">
    <location>
        <begin position="23"/>
        <end position="50"/>
    </location>
</feature>
<dbReference type="GO" id="GO:0006412">
    <property type="term" value="P:translation"/>
    <property type="evidence" value="ECO:0007669"/>
    <property type="project" value="InterPro"/>
</dbReference>
<keyword evidence="12" id="KW-0687">Ribonucleoprotein</keyword>
<dbReference type="PROSITE" id="PS00028">
    <property type="entry name" value="ZINC_FINGER_C2H2_1"/>
    <property type="match status" value="7"/>
</dbReference>
<comment type="similarity">
    <text evidence="3">Belongs to the universal ribosomal protein uL18 family.</text>
</comment>
<dbReference type="PANTHER" id="PTHR46179">
    <property type="entry name" value="ZINC FINGER PROTEIN"/>
    <property type="match status" value="1"/>
</dbReference>
<dbReference type="GO" id="GO:1990904">
    <property type="term" value="C:ribonucleoprotein complex"/>
    <property type="evidence" value="ECO:0007669"/>
    <property type="project" value="UniProtKB-KW"/>
</dbReference>
<dbReference type="Gene3D" id="3.30.420.80">
    <property type="entry name" value="Ribosomal protein S11"/>
    <property type="match status" value="1"/>
</dbReference>
<keyword evidence="4" id="KW-0479">Metal-binding</keyword>
<evidence type="ECO:0000259" key="14">
    <source>
        <dbReference type="PROSITE" id="PS50157"/>
    </source>
</evidence>
<evidence type="ECO:0000256" key="10">
    <source>
        <dbReference type="ARBA" id="ARBA00023163"/>
    </source>
</evidence>
<evidence type="ECO:0000256" key="1">
    <source>
        <dbReference type="ARBA" id="ARBA00004123"/>
    </source>
</evidence>
<dbReference type="SMART" id="SM00355">
    <property type="entry name" value="ZnF_C2H2"/>
    <property type="match status" value="9"/>
</dbReference>
<evidence type="ECO:0000256" key="6">
    <source>
        <dbReference type="ARBA" id="ARBA00022833"/>
    </source>
</evidence>
<reference evidence="15" key="1">
    <citation type="submission" date="2019-03" db="EMBL/GenBank/DDBJ databases">
        <authorList>
            <person name="Mank J."/>
            <person name="Almeida P."/>
        </authorList>
    </citation>
    <scope>NUCLEOTIDE SEQUENCE</scope>
    <source>
        <strain evidence="15">78183</strain>
    </source>
</reference>
<feature type="domain" description="C2H2-type" evidence="14">
    <location>
        <begin position="67"/>
        <end position="94"/>
    </location>
</feature>
<dbReference type="GO" id="GO:0003700">
    <property type="term" value="F:DNA-binding transcription factor activity"/>
    <property type="evidence" value="ECO:0007669"/>
    <property type="project" value="TreeGrafter"/>
</dbReference>
<evidence type="ECO:0000256" key="11">
    <source>
        <dbReference type="ARBA" id="ARBA00023242"/>
    </source>
</evidence>
<dbReference type="AlphaFoldDB" id="A0A6N2MC07"/>
<dbReference type="GO" id="GO:0006357">
    <property type="term" value="P:regulation of transcription by RNA polymerase II"/>
    <property type="evidence" value="ECO:0007669"/>
    <property type="project" value="TreeGrafter"/>
</dbReference>
<dbReference type="EMBL" id="CAADRP010001752">
    <property type="protein sequence ID" value="VFU51235.1"/>
    <property type="molecule type" value="Genomic_DNA"/>
</dbReference>
<evidence type="ECO:0000256" key="3">
    <source>
        <dbReference type="ARBA" id="ARBA00007116"/>
    </source>
</evidence>
<dbReference type="InterPro" id="IPR005484">
    <property type="entry name" value="Ribosomal_uL18_bac/plant/anim"/>
</dbReference>
<feature type="domain" description="C2H2-type" evidence="14">
    <location>
        <begin position="185"/>
        <end position="209"/>
    </location>
</feature>
<name>A0A6N2MC07_SALVM</name>
<evidence type="ECO:0000256" key="7">
    <source>
        <dbReference type="ARBA" id="ARBA00022980"/>
    </source>
</evidence>
<dbReference type="PROSITE" id="PS50157">
    <property type="entry name" value="ZINC_FINGER_C2H2_2"/>
    <property type="match status" value="6"/>
</dbReference>
<organism evidence="15">
    <name type="scientific">Salix viminalis</name>
    <name type="common">Common osier</name>
    <name type="synonym">Basket willow</name>
    <dbReference type="NCBI Taxonomy" id="40686"/>
    <lineage>
        <taxon>Eukaryota</taxon>
        <taxon>Viridiplantae</taxon>
        <taxon>Streptophyta</taxon>
        <taxon>Embryophyta</taxon>
        <taxon>Tracheophyta</taxon>
        <taxon>Spermatophyta</taxon>
        <taxon>Magnoliopsida</taxon>
        <taxon>eudicotyledons</taxon>
        <taxon>Gunneridae</taxon>
        <taxon>Pentapetalae</taxon>
        <taxon>rosids</taxon>
        <taxon>fabids</taxon>
        <taxon>Malpighiales</taxon>
        <taxon>Salicaceae</taxon>
        <taxon>Saliceae</taxon>
        <taxon>Salix</taxon>
    </lineage>
</organism>
<keyword evidence="10" id="KW-0804">Transcription</keyword>
<dbReference type="GO" id="GO:0003735">
    <property type="term" value="F:structural constituent of ribosome"/>
    <property type="evidence" value="ECO:0007669"/>
    <property type="project" value="InterPro"/>
</dbReference>
<dbReference type="InterPro" id="IPR036967">
    <property type="entry name" value="Ribosomal_uS11_sf"/>
</dbReference>
<keyword evidence="7" id="KW-0689">Ribosomal protein</keyword>
<proteinExistence type="inferred from homology"/>
<dbReference type="Gene3D" id="3.30.160.60">
    <property type="entry name" value="Classic Zinc Finger"/>
    <property type="match status" value="5"/>
</dbReference>
<dbReference type="Pfam" id="PF00096">
    <property type="entry name" value="zf-C2H2"/>
    <property type="match status" value="3"/>
</dbReference>